<evidence type="ECO:0000256" key="1">
    <source>
        <dbReference type="SAM" id="Phobius"/>
    </source>
</evidence>
<keyword evidence="1" id="KW-0812">Transmembrane</keyword>
<dbReference type="RefSeq" id="WP_136078276.1">
    <property type="nucleotide sequence ID" value="NZ_CAAHFG010000001.1"/>
</dbReference>
<keyword evidence="1" id="KW-0472">Membrane</keyword>
<dbReference type="EMBL" id="CAAHFG010000001">
    <property type="protein sequence ID" value="VGO12629.1"/>
    <property type="molecule type" value="Genomic_DNA"/>
</dbReference>
<evidence type="ECO:0000313" key="3">
    <source>
        <dbReference type="Proteomes" id="UP000366872"/>
    </source>
</evidence>
<evidence type="ECO:0000313" key="2">
    <source>
        <dbReference type="EMBL" id="VGO12629.1"/>
    </source>
</evidence>
<dbReference type="Proteomes" id="UP000366872">
    <property type="component" value="Unassembled WGS sequence"/>
</dbReference>
<keyword evidence="3" id="KW-1185">Reference proteome</keyword>
<reference evidence="2 3" key="1">
    <citation type="submission" date="2019-04" db="EMBL/GenBank/DDBJ databases">
        <authorList>
            <person name="Van Vliet M D."/>
        </authorList>
    </citation>
    <scope>NUCLEOTIDE SEQUENCE [LARGE SCALE GENOMIC DNA]</scope>
    <source>
        <strain evidence="2 3">F1</strain>
    </source>
</reference>
<name>A0A6C2TYG1_PONDE</name>
<feature type="transmembrane region" description="Helical" evidence="1">
    <location>
        <begin position="46"/>
        <end position="63"/>
    </location>
</feature>
<sequence length="67" mass="7753">MRINWQNLLSLIGILLVLVNFARIKEYIRISSPFSGLNNLPYEQRNLVVLGIIIVTGLIIYEIRKAR</sequence>
<accession>A0A6C2TYG1</accession>
<gene>
    <name evidence="2" type="ORF">PDESU_01182</name>
</gene>
<proteinExistence type="predicted"/>
<keyword evidence="1" id="KW-1133">Transmembrane helix</keyword>
<dbReference type="AlphaFoldDB" id="A0A6C2TYG1"/>
<organism evidence="2 3">
    <name type="scientific">Pontiella desulfatans</name>
    <dbReference type="NCBI Taxonomy" id="2750659"/>
    <lineage>
        <taxon>Bacteria</taxon>
        <taxon>Pseudomonadati</taxon>
        <taxon>Kiritimatiellota</taxon>
        <taxon>Kiritimatiellia</taxon>
        <taxon>Kiritimatiellales</taxon>
        <taxon>Pontiellaceae</taxon>
        <taxon>Pontiella</taxon>
    </lineage>
</organism>
<protein>
    <submittedName>
        <fullName evidence="2">Uncharacterized protein</fullName>
    </submittedName>
</protein>